<comment type="caution">
    <text evidence="1">The sequence shown here is derived from an EMBL/GenBank/DDBJ whole genome shotgun (WGS) entry which is preliminary data.</text>
</comment>
<accession>A0A7Y6Q8G6</accession>
<reference evidence="1 2" key="1">
    <citation type="submission" date="2020-06" db="EMBL/GenBank/DDBJ databases">
        <authorList>
            <person name="Grouzdev D.S."/>
        </authorList>
    </citation>
    <scope>NUCLEOTIDE SEQUENCE [LARGE SCALE GENOMIC DNA]</scope>
    <source>
        <strain evidence="1 2">HO-A22</strain>
    </source>
</reference>
<evidence type="ECO:0000313" key="2">
    <source>
        <dbReference type="Proteomes" id="UP000520198"/>
    </source>
</evidence>
<dbReference type="EMBL" id="JABWDU010000004">
    <property type="protein sequence ID" value="NVD41033.1"/>
    <property type="molecule type" value="Genomic_DNA"/>
</dbReference>
<name>A0A7Y6Q8G6_9HYPH</name>
<dbReference type="RefSeq" id="WP_025424997.1">
    <property type="nucleotide sequence ID" value="NZ_JABWDU010000004.1"/>
</dbReference>
<evidence type="ECO:0000313" key="1">
    <source>
        <dbReference type="EMBL" id="NVD41033.1"/>
    </source>
</evidence>
<gene>
    <name evidence="1" type="ORF">HT585_19345</name>
</gene>
<keyword evidence="2" id="KW-1185">Reference proteome</keyword>
<proteinExistence type="predicted"/>
<dbReference type="AlphaFoldDB" id="A0A7Y6Q8G6"/>
<dbReference type="Proteomes" id="UP000520198">
    <property type="component" value="Unassembled WGS sequence"/>
</dbReference>
<protein>
    <submittedName>
        <fullName evidence="1">Cold-shock protein</fullName>
    </submittedName>
</protein>
<sequence>MTRRICAVGDTVTVRADFTKLAPAVRTCRIIGVLPADHGETQYRVRFDGENFERRIVASDVETTEAASPIEEGPSRIIAKGEPWLKPSRIRIGR</sequence>
<organism evidence="1 2">
    <name type="scientific">Ensifer oleiphilus</name>
    <dbReference type="NCBI Taxonomy" id="2742698"/>
    <lineage>
        <taxon>Bacteria</taxon>
        <taxon>Pseudomonadati</taxon>
        <taxon>Pseudomonadota</taxon>
        <taxon>Alphaproteobacteria</taxon>
        <taxon>Hyphomicrobiales</taxon>
        <taxon>Rhizobiaceae</taxon>
        <taxon>Sinorhizobium/Ensifer group</taxon>
        <taxon>Ensifer</taxon>
    </lineage>
</organism>